<evidence type="ECO:0000313" key="2">
    <source>
        <dbReference type="Proteomes" id="UP001157914"/>
    </source>
</evidence>
<dbReference type="Gene3D" id="3.40.630.40">
    <property type="entry name" value="Zn-dependent exopeptidases"/>
    <property type="match status" value="1"/>
</dbReference>
<dbReference type="PIRSF" id="PIRSF029730">
    <property type="entry name" value="UCP029730"/>
    <property type="match status" value="1"/>
</dbReference>
<protein>
    <submittedName>
        <fullName evidence="1">Predicted N-formylglutamate amidohydrolase</fullName>
    </submittedName>
</protein>
<comment type="caution">
    <text evidence="1">The sequence shown here is derived from an EMBL/GenBank/DDBJ whole genome shotgun (WGS) entry which is preliminary data.</text>
</comment>
<dbReference type="Proteomes" id="UP001157914">
    <property type="component" value="Unassembled WGS sequence"/>
</dbReference>
<dbReference type="InterPro" id="IPR007709">
    <property type="entry name" value="N-FG_amidohydro"/>
</dbReference>
<name>A0ABY1NH04_9HYPH</name>
<reference evidence="1 2" key="1">
    <citation type="submission" date="2017-05" db="EMBL/GenBank/DDBJ databases">
        <authorList>
            <person name="Varghese N."/>
            <person name="Submissions S."/>
        </authorList>
    </citation>
    <scope>NUCLEOTIDE SEQUENCE [LARGE SCALE GENOMIC DNA]</scope>
    <source>
        <strain evidence="1 2">DSM 15949</strain>
    </source>
</reference>
<evidence type="ECO:0000313" key="1">
    <source>
        <dbReference type="EMBL" id="SMP09466.1"/>
    </source>
</evidence>
<dbReference type="EMBL" id="FXTT01000001">
    <property type="protein sequence ID" value="SMP09466.1"/>
    <property type="molecule type" value="Genomic_DNA"/>
</dbReference>
<keyword evidence="2" id="KW-1185">Reference proteome</keyword>
<sequence length="264" mass="28801">MGSGHQSGGVTRFVQVDNRLGSSPLVLLCDHASNAMPAPYDTSLGIQEADKTAHVAWDPGALGVAKCLSELLDAALIYPTLSRLIIDCNRDEKRVDLCPPLSENTVVPGNQDLSGDERKQRLDLVHRPFHREIAGLLDQRSAQNRPAAVVSIHSYTPVFKGRHRPWEIGLIYDTDTRLADPVLAALKACTGLSVGDNEPYAPSDGVYYTIDRHGQSRGLPCLMIEIRNDEIASKDQERKWAELLAPMLSSAVNAATVKEARTNA</sequence>
<gene>
    <name evidence="1" type="ORF">SAMN06265374_1111</name>
</gene>
<organism evidence="1 2">
    <name type="scientific">Roseibium denhamense</name>
    <dbReference type="NCBI Taxonomy" id="76305"/>
    <lineage>
        <taxon>Bacteria</taxon>
        <taxon>Pseudomonadati</taxon>
        <taxon>Pseudomonadota</taxon>
        <taxon>Alphaproteobacteria</taxon>
        <taxon>Hyphomicrobiales</taxon>
        <taxon>Stappiaceae</taxon>
        <taxon>Roseibium</taxon>
    </lineage>
</organism>
<proteinExistence type="predicted"/>
<dbReference type="SUPFAM" id="SSF53187">
    <property type="entry name" value="Zn-dependent exopeptidases"/>
    <property type="match status" value="1"/>
</dbReference>
<accession>A0ABY1NH04</accession>
<dbReference type="RefSeq" id="WP_155191654.1">
    <property type="nucleotide sequence ID" value="NZ_BAAAEA010000001.1"/>
</dbReference>
<dbReference type="InterPro" id="IPR011227">
    <property type="entry name" value="UCP029730"/>
</dbReference>
<dbReference type="Pfam" id="PF05013">
    <property type="entry name" value="FGase"/>
    <property type="match status" value="1"/>
</dbReference>